<evidence type="ECO:0000256" key="1">
    <source>
        <dbReference type="ARBA" id="ARBA00009437"/>
    </source>
</evidence>
<keyword evidence="2" id="KW-0805">Transcription regulation</keyword>
<dbReference type="Proteomes" id="UP000494105">
    <property type="component" value="Unassembled WGS sequence"/>
</dbReference>
<dbReference type="RefSeq" id="WP_175129880.1">
    <property type="nucleotide sequence ID" value="NZ_CADILD010000004.1"/>
</dbReference>
<dbReference type="GO" id="GO:0006351">
    <property type="term" value="P:DNA-templated transcription"/>
    <property type="evidence" value="ECO:0007669"/>
    <property type="project" value="TreeGrafter"/>
</dbReference>
<evidence type="ECO:0000256" key="4">
    <source>
        <dbReference type="ARBA" id="ARBA00023163"/>
    </source>
</evidence>
<keyword evidence="3" id="KW-0238">DNA-binding</keyword>
<evidence type="ECO:0000256" key="2">
    <source>
        <dbReference type="ARBA" id="ARBA00023015"/>
    </source>
</evidence>
<accession>A0A6S7EQW3</accession>
<evidence type="ECO:0000313" key="6">
    <source>
        <dbReference type="EMBL" id="CAB3917985.1"/>
    </source>
</evidence>
<feature type="domain" description="HTH lysR-type" evidence="5">
    <location>
        <begin position="5"/>
        <end position="62"/>
    </location>
</feature>
<dbReference type="FunFam" id="1.10.10.10:FF:000038">
    <property type="entry name" value="Glycine cleavage system transcriptional activator"/>
    <property type="match status" value="1"/>
</dbReference>
<protein>
    <submittedName>
        <fullName evidence="6">Glycine cleavage system transcriptional activator</fullName>
    </submittedName>
</protein>
<dbReference type="Gene3D" id="3.40.190.10">
    <property type="entry name" value="Periplasmic binding protein-like II"/>
    <property type="match status" value="2"/>
</dbReference>
<dbReference type="PROSITE" id="PS50931">
    <property type="entry name" value="HTH_LYSR"/>
    <property type="match status" value="1"/>
</dbReference>
<dbReference type="InterPro" id="IPR005119">
    <property type="entry name" value="LysR_subst-bd"/>
</dbReference>
<gene>
    <name evidence="6" type="primary">gcvA_13</name>
    <name evidence="6" type="ORF">LMG1861_05202</name>
</gene>
<proteinExistence type="inferred from homology"/>
<dbReference type="InterPro" id="IPR036388">
    <property type="entry name" value="WH-like_DNA-bd_sf"/>
</dbReference>
<dbReference type="Pfam" id="PF03466">
    <property type="entry name" value="LysR_substrate"/>
    <property type="match status" value="1"/>
</dbReference>
<evidence type="ECO:0000256" key="3">
    <source>
        <dbReference type="ARBA" id="ARBA00023125"/>
    </source>
</evidence>
<dbReference type="PANTHER" id="PTHR30537:SF26">
    <property type="entry name" value="GLYCINE CLEAVAGE SYSTEM TRANSCRIPTIONAL ACTIVATOR"/>
    <property type="match status" value="1"/>
</dbReference>
<comment type="similarity">
    <text evidence="1">Belongs to the LysR transcriptional regulatory family.</text>
</comment>
<evidence type="ECO:0000259" key="5">
    <source>
        <dbReference type="PROSITE" id="PS50931"/>
    </source>
</evidence>
<organism evidence="6 7">
    <name type="scientific">Achromobacter piechaudii</name>
    <dbReference type="NCBI Taxonomy" id="72556"/>
    <lineage>
        <taxon>Bacteria</taxon>
        <taxon>Pseudomonadati</taxon>
        <taxon>Pseudomonadota</taxon>
        <taxon>Betaproteobacteria</taxon>
        <taxon>Burkholderiales</taxon>
        <taxon>Alcaligenaceae</taxon>
        <taxon>Achromobacter</taxon>
    </lineage>
</organism>
<dbReference type="PANTHER" id="PTHR30537">
    <property type="entry name" value="HTH-TYPE TRANSCRIPTIONAL REGULATOR"/>
    <property type="match status" value="1"/>
</dbReference>
<evidence type="ECO:0000313" key="7">
    <source>
        <dbReference type="Proteomes" id="UP000494105"/>
    </source>
</evidence>
<dbReference type="AlphaFoldDB" id="A0A6S7EQW3"/>
<reference evidence="6 7" key="1">
    <citation type="submission" date="2020-04" db="EMBL/GenBank/DDBJ databases">
        <authorList>
            <person name="De Canck E."/>
        </authorList>
    </citation>
    <scope>NUCLEOTIDE SEQUENCE [LARGE SCALE GENOMIC DNA]</scope>
    <source>
        <strain evidence="6 7">LMG 1861</strain>
    </source>
</reference>
<dbReference type="InterPro" id="IPR036390">
    <property type="entry name" value="WH_DNA-bd_sf"/>
</dbReference>
<dbReference type="Gene3D" id="1.10.10.10">
    <property type="entry name" value="Winged helix-like DNA-binding domain superfamily/Winged helix DNA-binding domain"/>
    <property type="match status" value="1"/>
</dbReference>
<sequence length="298" mass="32413">MFATLPVTALRTFEAAARLRSFKLAAAELAVTPTAVSHQIKALERHVGFALFERAPRSVRLTDKGARLFISVHGALLDIAQTLDGLRPEPASGALTLSTTHSFAALWLVPRLGHFRVAFPQYQLNLQTSAEPVDLLQDASVDVAVRYSRLDYPALHTACTLPEWFGVYGAPAFVAQLEKDASKQAPALVTVRWRDSDLYEQGWLAWCQAAGLPGWREPSAVHAYAEEHYALQAAIAGQGVVLASSVMVSDSVRAGTLAAYLPTVRVPGAAYMALCAPGRERHPPVKAFLAWLTREFQV</sequence>
<dbReference type="SUPFAM" id="SSF53850">
    <property type="entry name" value="Periplasmic binding protein-like II"/>
    <property type="match status" value="1"/>
</dbReference>
<dbReference type="InterPro" id="IPR000847">
    <property type="entry name" value="LysR_HTH_N"/>
</dbReference>
<dbReference type="InterPro" id="IPR058163">
    <property type="entry name" value="LysR-type_TF_proteobact-type"/>
</dbReference>
<keyword evidence="4" id="KW-0804">Transcription</keyword>
<dbReference type="EMBL" id="CADILD010000004">
    <property type="protein sequence ID" value="CAB3917985.1"/>
    <property type="molecule type" value="Genomic_DNA"/>
</dbReference>
<dbReference type="GO" id="GO:0043565">
    <property type="term" value="F:sequence-specific DNA binding"/>
    <property type="evidence" value="ECO:0007669"/>
    <property type="project" value="TreeGrafter"/>
</dbReference>
<dbReference type="GO" id="GO:0003700">
    <property type="term" value="F:DNA-binding transcription factor activity"/>
    <property type="evidence" value="ECO:0007669"/>
    <property type="project" value="InterPro"/>
</dbReference>
<dbReference type="Pfam" id="PF00126">
    <property type="entry name" value="HTH_1"/>
    <property type="match status" value="1"/>
</dbReference>
<name>A0A6S7EQW3_9BURK</name>
<dbReference type="SUPFAM" id="SSF46785">
    <property type="entry name" value="Winged helix' DNA-binding domain"/>
    <property type="match status" value="1"/>
</dbReference>